<name>A0A409Y0D4_9AGAR</name>
<dbReference type="SUPFAM" id="SSF51445">
    <property type="entry name" value="(Trans)glycosidases"/>
    <property type="match status" value="1"/>
</dbReference>
<feature type="signal peptide" evidence="1">
    <location>
        <begin position="1"/>
        <end position="24"/>
    </location>
</feature>
<proteinExistence type="predicted"/>
<dbReference type="Gene3D" id="3.20.20.80">
    <property type="entry name" value="Glycosidases"/>
    <property type="match status" value="1"/>
</dbReference>
<evidence type="ECO:0000256" key="1">
    <source>
        <dbReference type="SAM" id="SignalP"/>
    </source>
</evidence>
<dbReference type="InParanoid" id="A0A409Y0D4"/>
<keyword evidence="4" id="KW-1185">Reference proteome</keyword>
<dbReference type="Gene3D" id="2.60.120.430">
    <property type="entry name" value="Galactose-binding lectin"/>
    <property type="match status" value="1"/>
</dbReference>
<dbReference type="Pfam" id="PF12891">
    <property type="entry name" value="Glyco_hydro_44"/>
    <property type="match status" value="1"/>
</dbReference>
<accession>A0A409Y0D4</accession>
<dbReference type="InterPro" id="IPR017853">
    <property type="entry name" value="GH"/>
</dbReference>
<protein>
    <recommendedName>
        <fullName evidence="2">Glycoside hydrolase family 44 catalytic domain-containing protein</fullName>
    </recommendedName>
</protein>
<dbReference type="EMBL" id="NHYE01001374">
    <property type="protein sequence ID" value="PPQ96413.1"/>
    <property type="molecule type" value="Genomic_DNA"/>
</dbReference>
<keyword evidence="1" id="KW-0732">Signal</keyword>
<dbReference type="OrthoDB" id="3180848at2759"/>
<sequence length="753" mass="81282">MVTSQHILRFFAALALAGLHAAKGDLAVYTDGAGNLASGWENWSWGSDINFAATDEAAIAGGTSISVNSTAYSALSVYYEGTLSGFAGLRFDIAGSQPDLTITIQSTVDNDQSPSISLSSISTGVVEGKFSSLLINFADLPGSNAQLGNDSWNRITFQAGGNGAYYHIDNIVLVDEIVIPPAFLSAEPFATNLIGVTTQGAVNLSDITVTLNGKHVAVVNQTTYVPVDTPALSITYLTLASAFKAGSLSIKAGNSTFSYTLPAVQKANVQYQYSRQVNPHIYGVNFPTSASYIQHLGVTISRWGGNAVTAYNPFGDFTNAGADWYFENRAADDGSADAWVGWVNGAGSDALLTVPALDWVAKDTTSYSYPKSLFPDQESFDPYNGEAGDGLYPNGTAVSPSPPQSNVYTPWNTTLAKKWLSGLANKPLMVAIDNEIEIASSTHQDMHPDPMSFDEELSRVIATATAAKEALPNVLVVAPSTDSWWFYWTSVIGYTDNAAHNNTDFIPWFLQQMSQQHLSGGKRLLDYLDIHYYFAADTSANDAAAKALRLRMTRSLWDPTYVDESWIGTSPPQSHQPNATIVQLIPRFQQLIADNYPGTKLSISEWSSTNDTDITGGLVTADVLGIFGKYKVDSATYWSEPAETGPVGLAFWLYRGYGTYFGSISVDVTLDTPLPDTQGLYAATENGKLSLVIINKNPDTPIAFTFQNVPPANYFMRHFGGQAGVAKWQTTTLVSNIEYIVVPAYTAVFLQQQ</sequence>
<feature type="domain" description="Glycoside hydrolase family 44 catalytic" evidence="2">
    <location>
        <begin position="317"/>
        <end position="535"/>
    </location>
</feature>
<evidence type="ECO:0000313" key="3">
    <source>
        <dbReference type="EMBL" id="PPQ96413.1"/>
    </source>
</evidence>
<evidence type="ECO:0000259" key="2">
    <source>
        <dbReference type="Pfam" id="PF12891"/>
    </source>
</evidence>
<organism evidence="3 4">
    <name type="scientific">Gymnopilus dilepis</name>
    <dbReference type="NCBI Taxonomy" id="231916"/>
    <lineage>
        <taxon>Eukaryota</taxon>
        <taxon>Fungi</taxon>
        <taxon>Dikarya</taxon>
        <taxon>Basidiomycota</taxon>
        <taxon>Agaricomycotina</taxon>
        <taxon>Agaricomycetes</taxon>
        <taxon>Agaricomycetidae</taxon>
        <taxon>Agaricales</taxon>
        <taxon>Agaricineae</taxon>
        <taxon>Hymenogastraceae</taxon>
        <taxon>Gymnopilus</taxon>
    </lineage>
</organism>
<feature type="chain" id="PRO_5019118595" description="Glycoside hydrolase family 44 catalytic domain-containing protein" evidence="1">
    <location>
        <begin position="25"/>
        <end position="753"/>
    </location>
</feature>
<dbReference type="AlphaFoldDB" id="A0A409Y0D4"/>
<gene>
    <name evidence="3" type="ORF">CVT26_005092</name>
</gene>
<evidence type="ECO:0000313" key="4">
    <source>
        <dbReference type="Proteomes" id="UP000284706"/>
    </source>
</evidence>
<dbReference type="Proteomes" id="UP000284706">
    <property type="component" value="Unassembled WGS sequence"/>
</dbReference>
<comment type="caution">
    <text evidence="3">The sequence shown here is derived from an EMBL/GenBank/DDBJ whole genome shotgun (WGS) entry which is preliminary data.</text>
</comment>
<reference evidence="3 4" key="1">
    <citation type="journal article" date="2018" name="Evol. Lett.">
        <title>Horizontal gene cluster transfer increased hallucinogenic mushroom diversity.</title>
        <authorList>
            <person name="Reynolds H.T."/>
            <person name="Vijayakumar V."/>
            <person name="Gluck-Thaler E."/>
            <person name="Korotkin H.B."/>
            <person name="Matheny P.B."/>
            <person name="Slot J.C."/>
        </authorList>
    </citation>
    <scope>NUCLEOTIDE SEQUENCE [LARGE SCALE GENOMIC DNA]</scope>
    <source>
        <strain evidence="3 4">SRW20</strain>
    </source>
</reference>
<dbReference type="InterPro" id="IPR024745">
    <property type="entry name" value="GH44_cat"/>
</dbReference>